<organism evidence="2 3">
    <name type="scientific">Deinococcus soli</name>
    <name type="common">ex Cha et al. 2016</name>
    <dbReference type="NCBI Taxonomy" id="1309411"/>
    <lineage>
        <taxon>Bacteria</taxon>
        <taxon>Thermotogati</taxon>
        <taxon>Deinococcota</taxon>
        <taxon>Deinococci</taxon>
        <taxon>Deinococcales</taxon>
        <taxon>Deinococcaceae</taxon>
        <taxon>Deinococcus</taxon>
    </lineage>
</organism>
<name>A0AAE4BNG3_9DEIO</name>
<feature type="signal peptide" evidence="1">
    <location>
        <begin position="1"/>
        <end position="17"/>
    </location>
</feature>
<dbReference type="RefSeq" id="WP_309853169.1">
    <property type="nucleotide sequence ID" value="NZ_JAVDQJ010000004.1"/>
</dbReference>
<proteinExistence type="predicted"/>
<dbReference type="PROSITE" id="PS51257">
    <property type="entry name" value="PROKAR_LIPOPROTEIN"/>
    <property type="match status" value="1"/>
</dbReference>
<evidence type="ECO:0000313" key="3">
    <source>
        <dbReference type="Proteomes" id="UP001185331"/>
    </source>
</evidence>
<gene>
    <name evidence="2" type="ORF">J2Y00_002273</name>
</gene>
<comment type="caution">
    <text evidence="2">The sequence shown here is derived from an EMBL/GenBank/DDBJ whole genome shotgun (WGS) entry which is preliminary data.</text>
</comment>
<keyword evidence="1" id="KW-0732">Signal</keyword>
<accession>A0AAE4BNG3</accession>
<dbReference type="AlphaFoldDB" id="A0AAE4BNG3"/>
<dbReference type="Proteomes" id="UP001185331">
    <property type="component" value="Unassembled WGS sequence"/>
</dbReference>
<evidence type="ECO:0008006" key="4">
    <source>
        <dbReference type="Google" id="ProtNLM"/>
    </source>
</evidence>
<evidence type="ECO:0000256" key="1">
    <source>
        <dbReference type="SAM" id="SignalP"/>
    </source>
</evidence>
<reference evidence="2" key="1">
    <citation type="submission" date="2023-07" db="EMBL/GenBank/DDBJ databases">
        <title>Sorghum-associated microbial communities from plants grown in Nebraska, USA.</title>
        <authorList>
            <person name="Schachtman D."/>
        </authorList>
    </citation>
    <scope>NUCLEOTIDE SEQUENCE</scope>
    <source>
        <strain evidence="2">BE330</strain>
    </source>
</reference>
<evidence type="ECO:0000313" key="2">
    <source>
        <dbReference type="EMBL" id="MDR6218676.1"/>
    </source>
</evidence>
<dbReference type="EMBL" id="JAVDQK010000005">
    <property type="protein sequence ID" value="MDR6218676.1"/>
    <property type="molecule type" value="Genomic_DNA"/>
</dbReference>
<protein>
    <recommendedName>
        <fullName evidence="4">FAS1 domain-containing protein</fullName>
    </recommendedName>
</protein>
<feature type="chain" id="PRO_5042056276" description="FAS1 domain-containing protein" evidence="1">
    <location>
        <begin position="18"/>
        <end position="179"/>
    </location>
</feature>
<sequence>MTRMWLGSLLLAAGLCACDPQGLDLYSPVNARDYARSCARSQVDDYCQALLPTLAATAGPVTFLMPNDGDTEITAHLARVLSTRGLTTEAFRRDPALQAAFARANIFATDRLTTGVHRTLDGVPHDVQCRLAGSGTPQDQICQIGPLSGVNRLQHLPAGSGSVYATTGASRTDLPFFPF</sequence>